<dbReference type="InterPro" id="IPR000845">
    <property type="entry name" value="Nucleoside_phosphorylase_d"/>
</dbReference>
<dbReference type="Proteomes" id="UP000564806">
    <property type="component" value="Unassembled WGS sequence"/>
</dbReference>
<evidence type="ECO:0000256" key="3">
    <source>
        <dbReference type="ARBA" id="ARBA00021980"/>
    </source>
</evidence>
<dbReference type="EC" id="2.4.2.3" evidence="2"/>
<feature type="domain" description="Nucleoside phosphorylase" evidence="7">
    <location>
        <begin position="19"/>
        <end position="196"/>
    </location>
</feature>
<comment type="caution">
    <text evidence="8">The sequence shown here is derived from an EMBL/GenBank/DDBJ whole genome shotgun (WGS) entry which is preliminary data.</text>
</comment>
<keyword evidence="4" id="KW-0328">Glycosyltransferase</keyword>
<evidence type="ECO:0000256" key="2">
    <source>
        <dbReference type="ARBA" id="ARBA00011888"/>
    </source>
</evidence>
<dbReference type="InterPro" id="IPR018016">
    <property type="entry name" value="Nucleoside_phosphorylase_CS"/>
</dbReference>
<accession>A0A850EVC0</accession>
<organism evidence="8 9">
    <name type="scientific">Paenibacillus agri</name>
    <dbReference type="NCBI Taxonomy" id="2744309"/>
    <lineage>
        <taxon>Bacteria</taxon>
        <taxon>Bacillati</taxon>
        <taxon>Bacillota</taxon>
        <taxon>Bacilli</taxon>
        <taxon>Bacillales</taxon>
        <taxon>Paenibacillaceae</taxon>
        <taxon>Paenibacillus</taxon>
    </lineage>
</organism>
<evidence type="ECO:0000256" key="4">
    <source>
        <dbReference type="ARBA" id="ARBA00022676"/>
    </source>
</evidence>
<dbReference type="GO" id="GO:0005829">
    <property type="term" value="C:cytosol"/>
    <property type="evidence" value="ECO:0007669"/>
    <property type="project" value="TreeGrafter"/>
</dbReference>
<proteinExistence type="inferred from homology"/>
<evidence type="ECO:0000313" key="8">
    <source>
        <dbReference type="EMBL" id="NUU61831.1"/>
    </source>
</evidence>
<evidence type="ECO:0000259" key="7">
    <source>
        <dbReference type="Pfam" id="PF01048"/>
    </source>
</evidence>
<comment type="catalytic activity">
    <reaction evidence="6">
        <text>uridine + phosphate = alpha-D-ribose 1-phosphate + uracil</text>
        <dbReference type="Rhea" id="RHEA:24388"/>
        <dbReference type="ChEBI" id="CHEBI:16704"/>
        <dbReference type="ChEBI" id="CHEBI:17568"/>
        <dbReference type="ChEBI" id="CHEBI:43474"/>
        <dbReference type="ChEBI" id="CHEBI:57720"/>
        <dbReference type="EC" id="2.4.2.3"/>
    </reaction>
</comment>
<dbReference type="Gene3D" id="3.40.50.1580">
    <property type="entry name" value="Nucleoside phosphorylase domain"/>
    <property type="match status" value="1"/>
</dbReference>
<evidence type="ECO:0000256" key="6">
    <source>
        <dbReference type="ARBA" id="ARBA00048447"/>
    </source>
</evidence>
<dbReference type="AlphaFoldDB" id="A0A850EVC0"/>
<evidence type="ECO:0000313" key="9">
    <source>
        <dbReference type="Proteomes" id="UP000564806"/>
    </source>
</evidence>
<dbReference type="EMBL" id="JABWCS010000211">
    <property type="protein sequence ID" value="NUU61831.1"/>
    <property type="molecule type" value="Genomic_DNA"/>
</dbReference>
<dbReference type="PANTHER" id="PTHR43691:SF11">
    <property type="entry name" value="FI09636P-RELATED"/>
    <property type="match status" value="1"/>
</dbReference>
<comment type="similarity">
    <text evidence="1">Belongs to the PNP/UDP phosphorylase family.</text>
</comment>
<dbReference type="InterPro" id="IPR035994">
    <property type="entry name" value="Nucleoside_phosphorylase_sf"/>
</dbReference>
<gene>
    <name evidence="8" type="ORF">HPT30_15915</name>
</gene>
<dbReference type="GO" id="GO:0004850">
    <property type="term" value="F:uridine phosphorylase activity"/>
    <property type="evidence" value="ECO:0007669"/>
    <property type="project" value="UniProtKB-EC"/>
</dbReference>
<reference evidence="8" key="1">
    <citation type="submission" date="2020-06" db="EMBL/GenBank/DDBJ databases">
        <title>Paenibacillus sp. nov., isolated from soil.</title>
        <authorList>
            <person name="Seo Y.L."/>
        </authorList>
    </citation>
    <scope>NUCLEOTIDE SEQUENCE [LARGE SCALE GENOMIC DNA]</scope>
    <source>
        <strain evidence="8">JW14</strain>
    </source>
</reference>
<dbReference type="PANTHER" id="PTHR43691">
    <property type="entry name" value="URIDINE PHOSPHORYLASE"/>
    <property type="match status" value="1"/>
</dbReference>
<dbReference type="CDD" id="cd17767">
    <property type="entry name" value="UP_EcUdp-like"/>
    <property type="match status" value="1"/>
</dbReference>
<dbReference type="GO" id="GO:0009164">
    <property type="term" value="P:nucleoside catabolic process"/>
    <property type="evidence" value="ECO:0007669"/>
    <property type="project" value="UniProtKB-ARBA"/>
</dbReference>
<dbReference type="SUPFAM" id="SSF53167">
    <property type="entry name" value="Purine and uridine phosphorylases"/>
    <property type="match status" value="1"/>
</dbReference>
<keyword evidence="5" id="KW-0808">Transferase</keyword>
<dbReference type="PROSITE" id="PS01232">
    <property type="entry name" value="PNP_UDP_1"/>
    <property type="match status" value="1"/>
</dbReference>
<keyword evidence="9" id="KW-1185">Reference proteome</keyword>
<evidence type="ECO:0000256" key="5">
    <source>
        <dbReference type="ARBA" id="ARBA00022679"/>
    </source>
</evidence>
<dbReference type="Pfam" id="PF01048">
    <property type="entry name" value="PNP_UDP_1"/>
    <property type="match status" value="1"/>
</dbReference>
<evidence type="ECO:0000256" key="1">
    <source>
        <dbReference type="ARBA" id="ARBA00010456"/>
    </source>
</evidence>
<protein>
    <recommendedName>
        <fullName evidence="3">Uridine phosphorylase</fullName>
        <ecNumber evidence="2">2.4.2.3</ecNumber>
    </recommendedName>
</protein>
<name>A0A850EVC0_9BACL</name>
<sequence length="241" mass="26058">MIEKQAHIQLDSSINVQKAILVGDPARVDKVGALMDNVQPLAYNREFKSIKGSYQGEEILVISTGIGAPSAAIAMEELHNIGITTVIRVGSCGAMQKSIPLGALIIATGTVRDDGLSSKYVPPIYPAIPDADLLQLAKKHYPEGYFGITRAHDGFYMDSNEAIEQEWSQYGVLGGDMETSIIFVLGTLRKMKALSILNNVVLYRADLSTGVNHLVSGENIVTQGERASIQLALTILTEQED</sequence>